<proteinExistence type="predicted"/>
<comment type="caution">
    <text evidence="1">The sequence shown here is derived from an EMBL/GenBank/DDBJ whole genome shotgun (WGS) entry which is preliminary data.</text>
</comment>
<protein>
    <submittedName>
        <fullName evidence="1">Uncharacterized protein</fullName>
    </submittedName>
</protein>
<dbReference type="EMBL" id="JANBUP010000599">
    <property type="protein sequence ID" value="KAJ2810840.1"/>
    <property type="molecule type" value="Genomic_DNA"/>
</dbReference>
<reference evidence="1" key="1">
    <citation type="submission" date="2022-07" db="EMBL/GenBank/DDBJ databases">
        <title>Phylogenomic reconstructions and comparative analyses of Kickxellomycotina fungi.</title>
        <authorList>
            <person name="Reynolds N.K."/>
            <person name="Stajich J.E."/>
            <person name="Barry K."/>
            <person name="Grigoriev I.V."/>
            <person name="Crous P."/>
            <person name="Smith M.E."/>
        </authorList>
    </citation>
    <scope>NUCLEOTIDE SEQUENCE</scope>
    <source>
        <strain evidence="1">CBS 102833</strain>
    </source>
</reference>
<evidence type="ECO:0000313" key="2">
    <source>
        <dbReference type="Proteomes" id="UP001140096"/>
    </source>
</evidence>
<gene>
    <name evidence="1" type="ORF">H4S07_002436</name>
</gene>
<organism evidence="1 2">
    <name type="scientific">Coemansia furcata</name>
    <dbReference type="NCBI Taxonomy" id="417177"/>
    <lineage>
        <taxon>Eukaryota</taxon>
        <taxon>Fungi</taxon>
        <taxon>Fungi incertae sedis</taxon>
        <taxon>Zoopagomycota</taxon>
        <taxon>Kickxellomycotina</taxon>
        <taxon>Kickxellomycetes</taxon>
        <taxon>Kickxellales</taxon>
        <taxon>Kickxellaceae</taxon>
        <taxon>Coemansia</taxon>
    </lineage>
</organism>
<name>A0ACC1LK69_9FUNG</name>
<keyword evidence="2" id="KW-1185">Reference proteome</keyword>
<evidence type="ECO:0000313" key="1">
    <source>
        <dbReference type="EMBL" id="KAJ2810840.1"/>
    </source>
</evidence>
<dbReference type="Proteomes" id="UP001140096">
    <property type="component" value="Unassembled WGS sequence"/>
</dbReference>
<sequence>MSLESSKADKPPHTPTGNAPKQDLPGTRLFKVLNPELYMKPNRLIMYGGVVAMAGVIFWLGSDELRHRQEQVITGTDTGMAVNERVPTYQERMAELKKRESKIN</sequence>
<accession>A0ACC1LK69</accession>